<organism evidence="6 7">
    <name type="scientific">Allopusillimonas soli</name>
    <dbReference type="NCBI Taxonomy" id="659016"/>
    <lineage>
        <taxon>Bacteria</taxon>
        <taxon>Pseudomonadati</taxon>
        <taxon>Pseudomonadota</taxon>
        <taxon>Betaproteobacteria</taxon>
        <taxon>Burkholderiales</taxon>
        <taxon>Alcaligenaceae</taxon>
        <taxon>Allopusillimonas</taxon>
    </lineage>
</organism>
<dbReference type="PANTHER" id="PTHR23537:SF1">
    <property type="entry name" value="SUGAR TRANSPORTER"/>
    <property type="match status" value="1"/>
</dbReference>
<dbReference type="PROSITE" id="PS50850">
    <property type="entry name" value="MFS"/>
    <property type="match status" value="1"/>
</dbReference>
<keyword evidence="1 4" id="KW-0812">Transmembrane</keyword>
<name>A0A853FD53_9BURK</name>
<dbReference type="Gene3D" id="1.20.1250.20">
    <property type="entry name" value="MFS general substrate transporter like domains"/>
    <property type="match status" value="1"/>
</dbReference>
<dbReference type="Pfam" id="PF06779">
    <property type="entry name" value="MFS_4"/>
    <property type="match status" value="1"/>
</dbReference>
<evidence type="ECO:0000259" key="5">
    <source>
        <dbReference type="PROSITE" id="PS50850"/>
    </source>
</evidence>
<evidence type="ECO:0000256" key="4">
    <source>
        <dbReference type="SAM" id="Phobius"/>
    </source>
</evidence>
<feature type="transmembrane region" description="Helical" evidence="4">
    <location>
        <begin position="60"/>
        <end position="83"/>
    </location>
</feature>
<evidence type="ECO:0000313" key="7">
    <source>
        <dbReference type="Proteomes" id="UP000580517"/>
    </source>
</evidence>
<dbReference type="SUPFAM" id="SSF103473">
    <property type="entry name" value="MFS general substrate transporter"/>
    <property type="match status" value="1"/>
</dbReference>
<keyword evidence="7" id="KW-1185">Reference proteome</keyword>
<dbReference type="InterPro" id="IPR036259">
    <property type="entry name" value="MFS_trans_sf"/>
</dbReference>
<feature type="transmembrane region" description="Helical" evidence="4">
    <location>
        <begin position="90"/>
        <end position="107"/>
    </location>
</feature>
<evidence type="ECO:0000256" key="2">
    <source>
        <dbReference type="ARBA" id="ARBA00022989"/>
    </source>
</evidence>
<feature type="transmembrane region" description="Helical" evidence="4">
    <location>
        <begin position="146"/>
        <end position="166"/>
    </location>
</feature>
<feature type="transmembrane region" description="Helical" evidence="4">
    <location>
        <begin position="21"/>
        <end position="40"/>
    </location>
</feature>
<feature type="transmembrane region" description="Helical" evidence="4">
    <location>
        <begin position="178"/>
        <end position="196"/>
    </location>
</feature>
<sequence length="397" mass="40604">MLRDNSLPMALPPGQTPVVSLARAWSLSGAAAVSVGFARFDYALILPAMKADLGLTYAQAGWLNTVNGLGYLLGALLAILGVGWLGNRRLFIGGVILTTAALVANGLTHDFTLLAACRFFAGLGGAGAFICGAVLAGILGGRAIAVFFGGAGLGVAAGGAVLPWLFHASGPSAWPQAWIMTGAVCAALSFLAIQAVGGMAEPSSRRLDASGSWRGCVAIYLAYCVFGLGYIAYMTFMIAWVRQHAQASDWLTLLASATWVVLGVAAMAAPALWRGLLARCRDGRAMSAALLVVVLGAALPLALNGATGILLSALLVGVSVLIVPSAMTHFIKANMPQRAWGSAMAIATSLFAAGQFIGPVACGWLSDYYGSLSVGLAASAIVLLLAAVLAAWQKALH</sequence>
<evidence type="ECO:0000256" key="3">
    <source>
        <dbReference type="ARBA" id="ARBA00023136"/>
    </source>
</evidence>
<dbReference type="RefSeq" id="WP_129967915.1">
    <property type="nucleotide sequence ID" value="NZ_JACCEW010000001.1"/>
</dbReference>
<gene>
    <name evidence="6" type="ORF">H0A68_03860</name>
</gene>
<reference evidence="6 7" key="1">
    <citation type="submission" date="2020-07" db="EMBL/GenBank/DDBJ databases">
        <title>Taxonomic revisions and descriptions of new bacterial species based on genomic comparisons in the high-G+C-content subgroup of the family Alcaligenaceae.</title>
        <authorList>
            <person name="Szabo A."/>
            <person name="Felfoldi T."/>
        </authorList>
    </citation>
    <scope>NUCLEOTIDE SEQUENCE [LARGE SCALE GENOMIC DNA]</scope>
    <source>
        <strain evidence="6 7">DSM 25264</strain>
    </source>
</reference>
<dbReference type="EMBL" id="JACCEW010000001">
    <property type="protein sequence ID" value="NYT35996.1"/>
    <property type="molecule type" value="Genomic_DNA"/>
</dbReference>
<dbReference type="GO" id="GO:0022857">
    <property type="term" value="F:transmembrane transporter activity"/>
    <property type="evidence" value="ECO:0007669"/>
    <property type="project" value="InterPro"/>
</dbReference>
<keyword evidence="3 4" id="KW-0472">Membrane</keyword>
<accession>A0A853FD53</accession>
<feature type="transmembrane region" description="Helical" evidence="4">
    <location>
        <begin position="217"/>
        <end position="241"/>
    </location>
</feature>
<dbReference type="PANTHER" id="PTHR23537">
    <property type="match status" value="1"/>
</dbReference>
<feature type="transmembrane region" description="Helical" evidence="4">
    <location>
        <begin position="372"/>
        <end position="392"/>
    </location>
</feature>
<feature type="domain" description="Major facilitator superfamily (MFS) profile" evidence="5">
    <location>
        <begin position="17"/>
        <end position="395"/>
    </location>
</feature>
<feature type="transmembrane region" description="Helical" evidence="4">
    <location>
        <begin position="343"/>
        <end position="366"/>
    </location>
</feature>
<dbReference type="InterPro" id="IPR010645">
    <property type="entry name" value="MFS_4"/>
</dbReference>
<dbReference type="AlphaFoldDB" id="A0A853FD53"/>
<dbReference type="InterPro" id="IPR020846">
    <property type="entry name" value="MFS_dom"/>
</dbReference>
<feature type="transmembrane region" description="Helical" evidence="4">
    <location>
        <begin position="285"/>
        <end position="303"/>
    </location>
</feature>
<evidence type="ECO:0000256" key="1">
    <source>
        <dbReference type="ARBA" id="ARBA00022692"/>
    </source>
</evidence>
<feature type="transmembrane region" description="Helical" evidence="4">
    <location>
        <begin position="253"/>
        <end position="273"/>
    </location>
</feature>
<proteinExistence type="predicted"/>
<dbReference type="Proteomes" id="UP000580517">
    <property type="component" value="Unassembled WGS sequence"/>
</dbReference>
<comment type="caution">
    <text evidence="6">The sequence shown here is derived from an EMBL/GenBank/DDBJ whole genome shotgun (WGS) entry which is preliminary data.</text>
</comment>
<dbReference type="GO" id="GO:0005886">
    <property type="term" value="C:plasma membrane"/>
    <property type="evidence" value="ECO:0007669"/>
    <property type="project" value="TreeGrafter"/>
</dbReference>
<protein>
    <submittedName>
        <fullName evidence="6">YbfB/YjiJ family MFS transporter</fullName>
    </submittedName>
</protein>
<keyword evidence="2 4" id="KW-1133">Transmembrane helix</keyword>
<feature type="transmembrane region" description="Helical" evidence="4">
    <location>
        <begin position="309"/>
        <end position="331"/>
    </location>
</feature>
<dbReference type="OrthoDB" id="8747367at2"/>
<evidence type="ECO:0000313" key="6">
    <source>
        <dbReference type="EMBL" id="NYT35996.1"/>
    </source>
</evidence>
<feature type="transmembrane region" description="Helical" evidence="4">
    <location>
        <begin position="119"/>
        <end position="139"/>
    </location>
</feature>